<organism evidence="1 2">
    <name type="scientific">Nocardia speluncae</name>
    <dbReference type="NCBI Taxonomy" id="419477"/>
    <lineage>
        <taxon>Bacteria</taxon>
        <taxon>Bacillati</taxon>
        <taxon>Actinomycetota</taxon>
        <taxon>Actinomycetes</taxon>
        <taxon>Mycobacteriales</taxon>
        <taxon>Nocardiaceae</taxon>
        <taxon>Nocardia</taxon>
    </lineage>
</organism>
<dbReference type="Pfam" id="PF01547">
    <property type="entry name" value="SBP_bac_1"/>
    <property type="match status" value="1"/>
</dbReference>
<dbReference type="Proteomes" id="UP000565715">
    <property type="component" value="Unassembled WGS sequence"/>
</dbReference>
<dbReference type="EMBL" id="JAAXOO010000001">
    <property type="protein sequence ID" value="NKY32270.1"/>
    <property type="molecule type" value="Genomic_DNA"/>
</dbReference>
<dbReference type="AlphaFoldDB" id="A0A846XBV8"/>
<evidence type="ECO:0000313" key="1">
    <source>
        <dbReference type="EMBL" id="NKY32270.1"/>
    </source>
</evidence>
<comment type="caution">
    <text evidence="1">The sequence shown here is derived from an EMBL/GenBank/DDBJ whole genome shotgun (WGS) entry which is preliminary data.</text>
</comment>
<dbReference type="RefSeq" id="WP_068036366.1">
    <property type="nucleotide sequence ID" value="NZ_JAAXOO010000001.1"/>
</dbReference>
<gene>
    <name evidence="1" type="ORF">HGA13_04180</name>
</gene>
<dbReference type="Gene3D" id="3.40.190.10">
    <property type="entry name" value="Periplasmic binding protein-like II"/>
    <property type="match status" value="2"/>
</dbReference>
<reference evidence="1 2" key="1">
    <citation type="submission" date="2020-04" db="EMBL/GenBank/DDBJ databases">
        <title>MicrobeNet Type strains.</title>
        <authorList>
            <person name="Nicholson A.C."/>
        </authorList>
    </citation>
    <scope>NUCLEOTIDE SEQUENCE [LARGE SCALE GENOMIC DNA]</scope>
    <source>
        <strain evidence="1 2">DSM 45078</strain>
    </source>
</reference>
<evidence type="ECO:0000313" key="2">
    <source>
        <dbReference type="Proteomes" id="UP000565715"/>
    </source>
</evidence>
<name>A0A846XBV8_9NOCA</name>
<accession>A0A846XBV8</accession>
<dbReference type="SUPFAM" id="SSF53850">
    <property type="entry name" value="Periplasmic binding protein-like II"/>
    <property type="match status" value="1"/>
</dbReference>
<sequence>MTSWTGLTWDHPRGYRALRAATRHPAAPACDIRWDIQPLEGFESAPIAETARRYDLVVLDHPHIGEAIETGALQPLDALFTAAELAAWRAASVGLSARSYEMAGHCWALPLDAATQVSVRCDAGIPVPRTWAEAVELAGEIPAALPTSGPHLFLTLCGIAVGDGATPGDGDTFLTEAEYGAAIDILRHFVSDRPVDGNDNPIALLERMSGGDGPDYCPHIYGYVNYARRPRPLWFADAPRGTAGRRGSVLGGTGIAVSTRCVPDPMLLDHLRWLMITDTQRRFVVAEEGQPAHTGAWDDDAVNAGSHDFYRTTRATIDDAWVRPRHAGAIAFQNAGAAAVRACLFDHRDISRLTREVNESYERSLAPATTSRTAS</sequence>
<proteinExistence type="predicted"/>
<keyword evidence="2" id="KW-1185">Reference proteome</keyword>
<protein>
    <submittedName>
        <fullName evidence="1">Extracellular solute-binding protein</fullName>
    </submittedName>
</protein>
<dbReference type="InterPro" id="IPR006059">
    <property type="entry name" value="SBP"/>
</dbReference>